<protein>
    <recommendedName>
        <fullName evidence="5">Eisosome component PIL1-domain-containing protein</fullName>
    </recommendedName>
</protein>
<evidence type="ECO:0000313" key="3">
    <source>
        <dbReference type="EMBL" id="PPQ78454.1"/>
    </source>
</evidence>
<feature type="compositionally biased region" description="Low complexity" evidence="2">
    <location>
        <begin position="744"/>
        <end position="787"/>
    </location>
</feature>
<feature type="compositionally biased region" description="Polar residues" evidence="2">
    <location>
        <begin position="362"/>
        <end position="387"/>
    </location>
</feature>
<dbReference type="EMBL" id="NHYD01003417">
    <property type="protein sequence ID" value="PPQ78454.1"/>
    <property type="molecule type" value="Genomic_DNA"/>
</dbReference>
<feature type="compositionally biased region" description="Basic and acidic residues" evidence="2">
    <location>
        <begin position="681"/>
        <end position="693"/>
    </location>
</feature>
<dbReference type="Pfam" id="PF13805">
    <property type="entry name" value="Pil1"/>
    <property type="match status" value="1"/>
</dbReference>
<feature type="compositionally biased region" description="Polar residues" evidence="2">
    <location>
        <begin position="410"/>
        <end position="423"/>
    </location>
</feature>
<gene>
    <name evidence="3" type="ORF">CVT25_011849</name>
</gene>
<feature type="compositionally biased region" description="Polar residues" evidence="2">
    <location>
        <begin position="825"/>
        <end position="835"/>
    </location>
</feature>
<dbReference type="GO" id="GO:0036286">
    <property type="term" value="C:eisosome filament"/>
    <property type="evidence" value="ECO:0007669"/>
    <property type="project" value="TreeGrafter"/>
</dbReference>
<feature type="region of interest" description="Disordered" evidence="2">
    <location>
        <begin position="249"/>
        <end position="519"/>
    </location>
</feature>
<feature type="compositionally biased region" description="Pro residues" evidence="2">
    <location>
        <begin position="464"/>
        <end position="492"/>
    </location>
</feature>
<feature type="compositionally biased region" description="Polar residues" evidence="2">
    <location>
        <begin position="669"/>
        <end position="680"/>
    </location>
</feature>
<feature type="compositionally biased region" description="Basic and acidic residues" evidence="2">
    <location>
        <begin position="1042"/>
        <end position="1053"/>
    </location>
</feature>
<feature type="coiled-coil region" evidence="1">
    <location>
        <begin position="94"/>
        <end position="166"/>
    </location>
</feature>
<dbReference type="InParanoid" id="A0A409WIV1"/>
<comment type="caution">
    <text evidence="3">The sequence shown here is derived from an EMBL/GenBank/DDBJ whole genome shotgun (WGS) entry which is preliminary data.</text>
</comment>
<dbReference type="GO" id="GO:0006897">
    <property type="term" value="P:endocytosis"/>
    <property type="evidence" value="ECO:0007669"/>
    <property type="project" value="TreeGrafter"/>
</dbReference>
<feature type="compositionally biased region" description="Low complexity" evidence="2">
    <location>
        <begin position="893"/>
        <end position="918"/>
    </location>
</feature>
<dbReference type="InterPro" id="IPR028245">
    <property type="entry name" value="PIL1/LSP1"/>
</dbReference>
<name>A0A409WIV1_PSICY</name>
<feature type="compositionally biased region" description="Polar residues" evidence="2">
    <location>
        <begin position="259"/>
        <end position="272"/>
    </location>
</feature>
<evidence type="ECO:0000256" key="2">
    <source>
        <dbReference type="SAM" id="MobiDB-lite"/>
    </source>
</evidence>
<proteinExistence type="predicted"/>
<dbReference type="PANTHER" id="PTHR31962:SF6">
    <property type="entry name" value="EISOSOME COMPONENT PIL1-DOMAIN-CONTAINING PROTEIN"/>
    <property type="match status" value="1"/>
</dbReference>
<organism evidence="3 4">
    <name type="scientific">Psilocybe cyanescens</name>
    <dbReference type="NCBI Taxonomy" id="93625"/>
    <lineage>
        <taxon>Eukaryota</taxon>
        <taxon>Fungi</taxon>
        <taxon>Dikarya</taxon>
        <taxon>Basidiomycota</taxon>
        <taxon>Agaricomycotina</taxon>
        <taxon>Agaricomycetes</taxon>
        <taxon>Agaricomycetidae</taxon>
        <taxon>Agaricales</taxon>
        <taxon>Agaricineae</taxon>
        <taxon>Strophariaceae</taxon>
        <taxon>Psilocybe</taxon>
    </lineage>
</organism>
<feature type="compositionally biased region" description="Low complexity" evidence="2">
    <location>
        <begin position="964"/>
        <end position="979"/>
    </location>
</feature>
<dbReference type="STRING" id="93625.A0A409WIV1"/>
<feature type="compositionally biased region" description="Polar residues" evidence="2">
    <location>
        <begin position="298"/>
        <end position="310"/>
    </location>
</feature>
<dbReference type="OrthoDB" id="5599269at2759"/>
<evidence type="ECO:0000313" key="4">
    <source>
        <dbReference type="Proteomes" id="UP000283269"/>
    </source>
</evidence>
<accession>A0A409WIV1</accession>
<feature type="compositionally biased region" description="Polar residues" evidence="2">
    <location>
        <begin position="1001"/>
        <end position="1020"/>
    </location>
</feature>
<feature type="compositionally biased region" description="Polar residues" evidence="2">
    <location>
        <begin position="496"/>
        <end position="519"/>
    </location>
</feature>
<dbReference type="Gene3D" id="1.20.1270.60">
    <property type="entry name" value="Arfaptin homology (AH) domain/BAR domain"/>
    <property type="match status" value="1"/>
</dbReference>
<feature type="compositionally biased region" description="Polar residues" evidence="2">
    <location>
        <begin position="322"/>
        <end position="346"/>
    </location>
</feature>
<dbReference type="GO" id="GO:0005886">
    <property type="term" value="C:plasma membrane"/>
    <property type="evidence" value="ECO:0007669"/>
    <property type="project" value="TreeGrafter"/>
</dbReference>
<dbReference type="GO" id="GO:0070941">
    <property type="term" value="P:eisosome assembly"/>
    <property type="evidence" value="ECO:0007669"/>
    <property type="project" value="TreeGrafter"/>
</dbReference>
<dbReference type="PANTHER" id="PTHR31962">
    <property type="entry name" value="SPHINGOLIPID LONG CHAIN BASE-RESPONSIVE PROTEIN PIL1"/>
    <property type="match status" value="1"/>
</dbReference>
<feature type="compositionally biased region" description="Gly residues" evidence="2">
    <location>
        <begin position="1029"/>
        <end position="1039"/>
    </location>
</feature>
<dbReference type="Proteomes" id="UP000283269">
    <property type="component" value="Unassembled WGS sequence"/>
</dbReference>
<keyword evidence="1" id="KW-0175">Coiled coil</keyword>
<evidence type="ECO:0008006" key="5">
    <source>
        <dbReference type="Google" id="ProtNLM"/>
    </source>
</evidence>
<dbReference type="GO" id="GO:0008289">
    <property type="term" value="F:lipid binding"/>
    <property type="evidence" value="ECO:0007669"/>
    <property type="project" value="TreeGrafter"/>
</dbReference>
<feature type="compositionally biased region" description="Polar residues" evidence="2">
    <location>
        <begin position="788"/>
        <end position="803"/>
    </location>
</feature>
<sequence length="1053" mass="111780">MFKTAATKIAHNSTLPALGGNQDLRPLQDLITAEKTVLISLQKLSVDYSKASEALRTWGLNEGDDLGDILSASTTILNHFSAALSQYATHGHSMRDQLKAIRTREESLEDLKRRRRTVVRKAEDAEKKLSKMSPEHKNLGMQTELLNRLRDEIRTMDSDIMTEEAALGDFKRSATRAWMGLKFGGLLECCEKGTIAAEFGKMIISEISEEVTQPGLPRSLYYGQSKTENLVAEASRCINEVVLSTVPSVGSRDRRHYEQSFSDAPQQQQELPSQADYPPNSPTGAWNEAKPQPPAPMQPTTSDYLGNTQRAFGGNEAPGSPIATTGSSFSNQPYTPQHQHQLSGSNFRPPMLPEIQSEYSDRPSQSADDFGMNTRTPGLIDTSNTSGGRFATFPVKARGAGSSGGYSLQDGPSRQGQDLSFSASIAEALDGKISPDNAQPSFGGRNATGQPPWLGPGAASYEFSPPPPASAGVLPPPSPSATSHPPPPPPGAALPNLSNSWAHSNSDGSIQAPSHSRGLSANDDALLAYMTSAQDDSLVDDETNASTNGTLVPPSSYEDEQQRISRHVRFGEIQDVEEEMEKKKSLDNERQVQVPNIGALPIDTTQGSNTNEVDQKSDTGNGENISPNVSPSNKAPIHRVPAPVFMSEEDEKALDAAAARDVARELDSLNASQPSLSDMNQRSETESNAEHGRLPVGARGSNEQTGVERDRLPLVPPSAPFAGRSVSPHPYAELNANAPAPTPYGAQHSSAQSYAQSYQDQSPYGSPSPNASPAQAYAQPYQASSAYTQPTSADNNVHTNSSLPPRFQALNRSSDNQVPPRFQSAPGSPGTTNQLPPRFQTGGAPQIPPSAINLPEQQQLDPTRKGVGSEGSTPYRTPPEYPRTLGVSTMSFTRSTSSLNAAAAASSSPSATGPVSAPRTISAAAFKRPRNASTDTGEYVKKSLPSSPYPLRDQGERGPPPPGVLASAAAASATPAAAAIPPPVDNTHAEAEDDYDYISAYVNSSNPSSPTRGEFSNTAPGQGASLPAGPGGKVGGYGEGRFATDLERGSSLR</sequence>
<feature type="compositionally biased region" description="Polar residues" evidence="2">
    <location>
        <begin position="603"/>
        <end position="633"/>
    </location>
</feature>
<dbReference type="AlphaFoldDB" id="A0A409WIV1"/>
<reference evidence="3 4" key="1">
    <citation type="journal article" date="2018" name="Evol. Lett.">
        <title>Horizontal gene cluster transfer increased hallucinogenic mushroom diversity.</title>
        <authorList>
            <person name="Reynolds H.T."/>
            <person name="Vijayakumar V."/>
            <person name="Gluck-Thaler E."/>
            <person name="Korotkin H.B."/>
            <person name="Matheny P.B."/>
            <person name="Slot J.C."/>
        </authorList>
    </citation>
    <scope>NUCLEOTIDE SEQUENCE [LARGE SCALE GENOMIC DNA]</scope>
    <source>
        <strain evidence="3 4">2631</strain>
    </source>
</reference>
<dbReference type="InterPro" id="IPR027267">
    <property type="entry name" value="AH/BAR_dom_sf"/>
</dbReference>
<evidence type="ECO:0000256" key="1">
    <source>
        <dbReference type="SAM" id="Coils"/>
    </source>
</evidence>
<feature type="compositionally biased region" description="Basic and acidic residues" evidence="2">
    <location>
        <begin position="580"/>
        <end position="590"/>
    </location>
</feature>
<keyword evidence="4" id="KW-1185">Reference proteome</keyword>
<feature type="region of interest" description="Disordered" evidence="2">
    <location>
        <begin position="537"/>
        <end position="1053"/>
    </location>
</feature>